<dbReference type="InterPro" id="IPR021765">
    <property type="entry name" value="UstYa-like"/>
</dbReference>
<sequence length="162" mass="18622">SNTGGNNFDIYSQDNPDRDEIWRSIRMDKMTAITVEEYSRVSPSKQTAHLYGGEEGYGVLLEVFHQLHCLDAIRQEFYAGPIETVVTKGFAEGGYADHCFSYLVQTILCHGDVGFMTVRWHERMQAFHANFNIQKKCRNVDAIREWALAKEPKFHPTSRSSR</sequence>
<evidence type="ECO:0000313" key="4">
    <source>
        <dbReference type="Proteomes" id="UP000235371"/>
    </source>
</evidence>
<evidence type="ECO:0000256" key="2">
    <source>
        <dbReference type="ARBA" id="ARBA00035112"/>
    </source>
</evidence>
<name>A0A2J6T085_9HELO</name>
<accession>A0A2J6T085</accession>
<comment type="similarity">
    <text evidence="2">Belongs to the ustYa family.</text>
</comment>
<dbReference type="Pfam" id="PF11807">
    <property type="entry name" value="UstYa"/>
    <property type="match status" value="1"/>
</dbReference>
<dbReference type="AlphaFoldDB" id="A0A2J6T085"/>
<dbReference type="PANTHER" id="PTHR33365">
    <property type="entry name" value="YALI0B05434P"/>
    <property type="match status" value="1"/>
</dbReference>
<keyword evidence="4" id="KW-1185">Reference proteome</keyword>
<organism evidence="3 4">
    <name type="scientific">Hyaloscypha bicolor E</name>
    <dbReference type="NCBI Taxonomy" id="1095630"/>
    <lineage>
        <taxon>Eukaryota</taxon>
        <taxon>Fungi</taxon>
        <taxon>Dikarya</taxon>
        <taxon>Ascomycota</taxon>
        <taxon>Pezizomycotina</taxon>
        <taxon>Leotiomycetes</taxon>
        <taxon>Helotiales</taxon>
        <taxon>Hyaloscyphaceae</taxon>
        <taxon>Hyaloscypha</taxon>
        <taxon>Hyaloscypha bicolor</taxon>
    </lineage>
</organism>
<dbReference type="GO" id="GO:0043386">
    <property type="term" value="P:mycotoxin biosynthetic process"/>
    <property type="evidence" value="ECO:0007669"/>
    <property type="project" value="InterPro"/>
</dbReference>
<dbReference type="OrthoDB" id="3687641at2759"/>
<feature type="non-terminal residue" evidence="3">
    <location>
        <position position="1"/>
    </location>
</feature>
<dbReference type="EMBL" id="KZ613848">
    <property type="protein sequence ID" value="PMD56424.1"/>
    <property type="molecule type" value="Genomic_DNA"/>
</dbReference>
<gene>
    <name evidence="3" type="ORF">K444DRAFT_535899</name>
</gene>
<dbReference type="STRING" id="1095630.A0A2J6T085"/>
<dbReference type="GeneID" id="36583411"/>
<comment type="pathway">
    <text evidence="1">Mycotoxin biosynthesis.</text>
</comment>
<protein>
    <submittedName>
        <fullName evidence="3">Uncharacterized protein</fullName>
    </submittedName>
</protein>
<dbReference type="Proteomes" id="UP000235371">
    <property type="component" value="Unassembled WGS sequence"/>
</dbReference>
<proteinExistence type="inferred from homology"/>
<dbReference type="InParanoid" id="A0A2J6T085"/>
<evidence type="ECO:0000256" key="1">
    <source>
        <dbReference type="ARBA" id="ARBA00004685"/>
    </source>
</evidence>
<reference evidence="3 4" key="1">
    <citation type="submission" date="2016-04" db="EMBL/GenBank/DDBJ databases">
        <title>A degradative enzymes factory behind the ericoid mycorrhizal symbiosis.</title>
        <authorList>
            <consortium name="DOE Joint Genome Institute"/>
            <person name="Martino E."/>
            <person name="Morin E."/>
            <person name="Grelet G."/>
            <person name="Kuo A."/>
            <person name="Kohler A."/>
            <person name="Daghino S."/>
            <person name="Barry K."/>
            <person name="Choi C."/>
            <person name="Cichocki N."/>
            <person name="Clum A."/>
            <person name="Copeland A."/>
            <person name="Hainaut M."/>
            <person name="Haridas S."/>
            <person name="Labutti K."/>
            <person name="Lindquist E."/>
            <person name="Lipzen A."/>
            <person name="Khouja H.-R."/>
            <person name="Murat C."/>
            <person name="Ohm R."/>
            <person name="Olson A."/>
            <person name="Spatafora J."/>
            <person name="Veneault-Fourrey C."/>
            <person name="Henrissat B."/>
            <person name="Grigoriev I."/>
            <person name="Martin F."/>
            <person name="Perotto S."/>
        </authorList>
    </citation>
    <scope>NUCLEOTIDE SEQUENCE [LARGE SCALE GENOMIC DNA]</scope>
    <source>
        <strain evidence="3 4">E</strain>
    </source>
</reference>
<dbReference type="RefSeq" id="XP_024733328.1">
    <property type="nucleotide sequence ID" value="XM_024875331.1"/>
</dbReference>
<evidence type="ECO:0000313" key="3">
    <source>
        <dbReference type="EMBL" id="PMD56424.1"/>
    </source>
</evidence>
<dbReference type="PANTHER" id="PTHR33365:SF4">
    <property type="entry name" value="CYCLOCHLOROTINE BIOSYNTHESIS PROTEIN O"/>
    <property type="match status" value="1"/>
</dbReference>